<dbReference type="InterPro" id="IPR003661">
    <property type="entry name" value="HisK_dim/P_dom"/>
</dbReference>
<dbReference type="InterPro" id="IPR005467">
    <property type="entry name" value="His_kinase_dom"/>
</dbReference>
<dbReference type="Pfam" id="PF02518">
    <property type="entry name" value="HATPase_c"/>
    <property type="match status" value="1"/>
</dbReference>
<feature type="transmembrane region" description="Helical" evidence="11">
    <location>
        <begin position="32"/>
        <end position="53"/>
    </location>
</feature>
<evidence type="ECO:0000256" key="4">
    <source>
        <dbReference type="ARBA" id="ARBA00022553"/>
    </source>
</evidence>
<dbReference type="InterPro" id="IPR036890">
    <property type="entry name" value="HATPase_C_sf"/>
</dbReference>
<keyword evidence="6 11" id="KW-0812">Transmembrane</keyword>
<comment type="subcellular location">
    <subcellularLocation>
        <location evidence="2">Cell membrane</location>
    </subcellularLocation>
</comment>
<reference evidence="14 15" key="1">
    <citation type="submission" date="2019-10" db="EMBL/GenBank/DDBJ databases">
        <title>Glycomyces albidus sp. nov., a novel actinomycete isolated from rhizosphere soil of wheat (Triticum aestivum L.).</title>
        <authorList>
            <person name="Qian L."/>
        </authorList>
    </citation>
    <scope>NUCLEOTIDE SEQUENCE [LARGE SCALE GENOMIC DNA]</scope>
    <source>
        <strain evidence="14 15">NEAU-7082</strain>
    </source>
</reference>
<evidence type="ECO:0000256" key="5">
    <source>
        <dbReference type="ARBA" id="ARBA00022679"/>
    </source>
</evidence>
<dbReference type="Pfam" id="PF00512">
    <property type="entry name" value="HisKA"/>
    <property type="match status" value="1"/>
</dbReference>
<dbReference type="InterPro" id="IPR036097">
    <property type="entry name" value="HisK_dim/P_sf"/>
</dbReference>
<dbReference type="EC" id="2.7.13.3" evidence="3"/>
<evidence type="ECO:0000256" key="2">
    <source>
        <dbReference type="ARBA" id="ARBA00004236"/>
    </source>
</evidence>
<evidence type="ECO:0000256" key="3">
    <source>
        <dbReference type="ARBA" id="ARBA00012438"/>
    </source>
</evidence>
<dbReference type="PROSITE" id="PS50885">
    <property type="entry name" value="HAMP"/>
    <property type="match status" value="1"/>
</dbReference>
<evidence type="ECO:0000259" key="12">
    <source>
        <dbReference type="PROSITE" id="PS50109"/>
    </source>
</evidence>
<evidence type="ECO:0000256" key="7">
    <source>
        <dbReference type="ARBA" id="ARBA00022777"/>
    </source>
</evidence>
<dbReference type="InterPro" id="IPR003660">
    <property type="entry name" value="HAMP_dom"/>
</dbReference>
<dbReference type="InterPro" id="IPR003594">
    <property type="entry name" value="HATPase_dom"/>
</dbReference>
<dbReference type="Proteomes" id="UP000477750">
    <property type="component" value="Unassembled WGS sequence"/>
</dbReference>
<evidence type="ECO:0000313" key="14">
    <source>
        <dbReference type="EMBL" id="MQM28106.1"/>
    </source>
</evidence>
<dbReference type="SUPFAM" id="SSF158472">
    <property type="entry name" value="HAMP domain-like"/>
    <property type="match status" value="1"/>
</dbReference>
<keyword evidence="5" id="KW-0808">Transferase</keyword>
<dbReference type="Gene3D" id="6.10.340.10">
    <property type="match status" value="1"/>
</dbReference>
<gene>
    <name evidence="14" type="ORF">GFD30_21440</name>
</gene>
<keyword evidence="4" id="KW-0597">Phosphoprotein</keyword>
<evidence type="ECO:0000259" key="13">
    <source>
        <dbReference type="PROSITE" id="PS50885"/>
    </source>
</evidence>
<dbReference type="Pfam" id="PF00672">
    <property type="entry name" value="HAMP"/>
    <property type="match status" value="1"/>
</dbReference>
<evidence type="ECO:0000256" key="11">
    <source>
        <dbReference type="SAM" id="Phobius"/>
    </source>
</evidence>
<dbReference type="SMART" id="SM00304">
    <property type="entry name" value="HAMP"/>
    <property type="match status" value="1"/>
</dbReference>
<dbReference type="InterPro" id="IPR050428">
    <property type="entry name" value="TCS_sensor_his_kinase"/>
</dbReference>
<sequence>MTAPVPRAGTGRRPRSIRDAARSALRSLRVRLALTGFLASYLPVLLVVAVPAITREEHTEIGTDGVERAVARTDIDPTMWTMVTAAALLPATAALAWWWSGRAVRPFERVRAAAERIEGADLSLRVGDAQGTTEAVALAAAFDSMLDRLERSAQVQRRLVEEASHELRTPLAVLITGTDVVLAHPEPDLELYREGLERGRSAAHRLRDVVNELLVDARGRARVIEARRVDLVALVREIAADFASAPVALTVSGAMSAEAAVDGPSVRRAVANLVGNAVKHAPEGTAVAIEVADTATAFTVTVSDEGPGIPEADREKVFERFWRGDRAPGTGLGLPIARQIAKAHGGDVELLESAAGARFRLTLPKGPAA</sequence>
<keyword evidence="10 11" id="KW-0472">Membrane</keyword>
<dbReference type="CDD" id="cd00075">
    <property type="entry name" value="HATPase"/>
    <property type="match status" value="1"/>
</dbReference>
<dbReference type="Gene3D" id="1.10.287.130">
    <property type="match status" value="1"/>
</dbReference>
<dbReference type="PANTHER" id="PTHR45436:SF5">
    <property type="entry name" value="SENSOR HISTIDINE KINASE TRCS"/>
    <property type="match status" value="1"/>
</dbReference>
<accession>A0A6L5GET9</accession>
<dbReference type="CDD" id="cd00082">
    <property type="entry name" value="HisKA"/>
    <property type="match status" value="1"/>
</dbReference>
<dbReference type="EMBL" id="WIAO01000035">
    <property type="protein sequence ID" value="MQM28106.1"/>
    <property type="molecule type" value="Genomic_DNA"/>
</dbReference>
<keyword evidence="9" id="KW-0902">Two-component regulatory system</keyword>
<feature type="domain" description="Histidine kinase" evidence="12">
    <location>
        <begin position="162"/>
        <end position="367"/>
    </location>
</feature>
<dbReference type="RefSeq" id="WP_153027219.1">
    <property type="nucleotide sequence ID" value="NZ_WIAO01000035.1"/>
</dbReference>
<dbReference type="Gene3D" id="3.30.565.10">
    <property type="entry name" value="Histidine kinase-like ATPase, C-terminal domain"/>
    <property type="match status" value="1"/>
</dbReference>
<evidence type="ECO:0000256" key="6">
    <source>
        <dbReference type="ARBA" id="ARBA00022692"/>
    </source>
</evidence>
<keyword evidence="8 11" id="KW-1133">Transmembrane helix</keyword>
<evidence type="ECO:0000256" key="9">
    <source>
        <dbReference type="ARBA" id="ARBA00023012"/>
    </source>
</evidence>
<keyword evidence="7" id="KW-0418">Kinase</keyword>
<keyword evidence="15" id="KW-1185">Reference proteome</keyword>
<dbReference type="PROSITE" id="PS50109">
    <property type="entry name" value="HIS_KIN"/>
    <property type="match status" value="1"/>
</dbReference>
<dbReference type="CDD" id="cd06225">
    <property type="entry name" value="HAMP"/>
    <property type="match status" value="1"/>
</dbReference>
<evidence type="ECO:0000256" key="8">
    <source>
        <dbReference type="ARBA" id="ARBA00022989"/>
    </source>
</evidence>
<comment type="catalytic activity">
    <reaction evidence="1">
        <text>ATP + protein L-histidine = ADP + protein N-phospho-L-histidine.</text>
        <dbReference type="EC" id="2.7.13.3"/>
    </reaction>
</comment>
<dbReference type="SUPFAM" id="SSF47384">
    <property type="entry name" value="Homodimeric domain of signal transducing histidine kinase"/>
    <property type="match status" value="1"/>
</dbReference>
<dbReference type="InterPro" id="IPR004358">
    <property type="entry name" value="Sig_transdc_His_kin-like_C"/>
</dbReference>
<dbReference type="AlphaFoldDB" id="A0A6L5GET9"/>
<dbReference type="PRINTS" id="PR00344">
    <property type="entry name" value="BCTRLSENSOR"/>
</dbReference>
<proteinExistence type="predicted"/>
<organism evidence="14 15">
    <name type="scientific">Glycomyces albidus</name>
    <dbReference type="NCBI Taxonomy" id="2656774"/>
    <lineage>
        <taxon>Bacteria</taxon>
        <taxon>Bacillati</taxon>
        <taxon>Actinomycetota</taxon>
        <taxon>Actinomycetes</taxon>
        <taxon>Glycomycetales</taxon>
        <taxon>Glycomycetaceae</taxon>
        <taxon>Glycomyces</taxon>
    </lineage>
</organism>
<evidence type="ECO:0000313" key="15">
    <source>
        <dbReference type="Proteomes" id="UP000477750"/>
    </source>
</evidence>
<dbReference type="SMART" id="SM00388">
    <property type="entry name" value="HisKA"/>
    <property type="match status" value="1"/>
</dbReference>
<feature type="transmembrane region" description="Helical" evidence="11">
    <location>
        <begin position="79"/>
        <end position="99"/>
    </location>
</feature>
<protein>
    <recommendedName>
        <fullName evidence="3">histidine kinase</fullName>
        <ecNumber evidence="3">2.7.13.3</ecNumber>
    </recommendedName>
</protein>
<dbReference type="PANTHER" id="PTHR45436">
    <property type="entry name" value="SENSOR HISTIDINE KINASE YKOH"/>
    <property type="match status" value="1"/>
</dbReference>
<dbReference type="SMART" id="SM00387">
    <property type="entry name" value="HATPase_c"/>
    <property type="match status" value="1"/>
</dbReference>
<dbReference type="GO" id="GO:0000155">
    <property type="term" value="F:phosphorelay sensor kinase activity"/>
    <property type="evidence" value="ECO:0007669"/>
    <property type="project" value="InterPro"/>
</dbReference>
<dbReference type="SUPFAM" id="SSF55874">
    <property type="entry name" value="ATPase domain of HSP90 chaperone/DNA topoisomerase II/histidine kinase"/>
    <property type="match status" value="1"/>
</dbReference>
<comment type="caution">
    <text evidence="14">The sequence shown here is derived from an EMBL/GenBank/DDBJ whole genome shotgun (WGS) entry which is preliminary data.</text>
</comment>
<feature type="domain" description="HAMP" evidence="13">
    <location>
        <begin position="101"/>
        <end position="154"/>
    </location>
</feature>
<dbReference type="GO" id="GO:0005886">
    <property type="term" value="C:plasma membrane"/>
    <property type="evidence" value="ECO:0007669"/>
    <property type="project" value="UniProtKB-SubCell"/>
</dbReference>
<evidence type="ECO:0000256" key="10">
    <source>
        <dbReference type="ARBA" id="ARBA00023136"/>
    </source>
</evidence>
<evidence type="ECO:0000256" key="1">
    <source>
        <dbReference type="ARBA" id="ARBA00000085"/>
    </source>
</evidence>
<name>A0A6L5GET9_9ACTN</name>